<evidence type="ECO:0000313" key="5">
    <source>
        <dbReference type="Proteomes" id="UP000324021"/>
    </source>
</evidence>
<accession>A0A1I0EQM6</accession>
<keyword evidence="1" id="KW-0812">Transmembrane</keyword>
<dbReference type="STRING" id="392421.SAMN04488694_10780"/>
<dbReference type="Proteomes" id="UP000199320">
    <property type="component" value="Unassembled WGS sequence"/>
</dbReference>
<keyword evidence="1" id="KW-1133">Transmembrane helix</keyword>
<gene>
    <name evidence="3" type="ORF">SAMN04488694_10780</name>
    <name evidence="2" type="ORF">SAMN05192552_100979</name>
</gene>
<dbReference type="AlphaFoldDB" id="A0A1I0EQM6"/>
<organism evidence="3 4">
    <name type="scientific">Natrinema hispanicum</name>
    <dbReference type="NCBI Taxonomy" id="392421"/>
    <lineage>
        <taxon>Archaea</taxon>
        <taxon>Methanobacteriati</taxon>
        <taxon>Methanobacteriota</taxon>
        <taxon>Stenosarchaea group</taxon>
        <taxon>Halobacteria</taxon>
        <taxon>Halobacteriales</taxon>
        <taxon>Natrialbaceae</taxon>
        <taxon>Natrinema</taxon>
    </lineage>
</organism>
<name>A0A1I0EQM6_9EURY</name>
<reference evidence="3" key="2">
    <citation type="submission" date="2016-10" db="EMBL/GenBank/DDBJ databases">
        <authorList>
            <person name="de Groot N.N."/>
        </authorList>
    </citation>
    <scope>NUCLEOTIDE SEQUENCE [LARGE SCALE GENOMIC DNA]</scope>
    <source>
        <strain evidence="3">CDM_6</strain>
    </source>
</reference>
<dbReference type="OrthoDB" id="175316at2157"/>
<evidence type="ECO:0000313" key="4">
    <source>
        <dbReference type="Proteomes" id="UP000199320"/>
    </source>
</evidence>
<dbReference type="InterPro" id="IPR007404">
    <property type="entry name" value="YdjM-like"/>
</dbReference>
<keyword evidence="1" id="KW-0472">Membrane</keyword>
<evidence type="ECO:0000256" key="1">
    <source>
        <dbReference type="SAM" id="Phobius"/>
    </source>
</evidence>
<feature type="transmembrane region" description="Helical" evidence="1">
    <location>
        <begin position="57"/>
        <end position="77"/>
    </location>
</feature>
<dbReference type="EMBL" id="FOIC01000007">
    <property type="protein sequence ID" value="SET47756.1"/>
    <property type="molecule type" value="Genomic_DNA"/>
</dbReference>
<dbReference type="Pfam" id="PF04307">
    <property type="entry name" value="YdjM"/>
    <property type="match status" value="1"/>
</dbReference>
<dbReference type="Proteomes" id="UP000324021">
    <property type="component" value="Unassembled WGS sequence"/>
</dbReference>
<protein>
    <submittedName>
        <fullName evidence="3">Inner membrane protein</fullName>
    </submittedName>
</protein>
<sequence>MVATGVHILVGLALVMLMGRSRRPEPYLIAALAATVPDSDTFVFQPLIELGYVAGALWSHRGLTHSLLGGIIVIALLSYFGPRWAAAMGFGSHLVLDAFSGGIQLFAPVDQTLYGLSVGWLLLNSLTSAVAVPMILGGLLALKHDVKYRLPQAPSKPVREWFR</sequence>
<evidence type="ECO:0000313" key="2">
    <source>
        <dbReference type="EMBL" id="SDC92793.1"/>
    </source>
</evidence>
<evidence type="ECO:0000313" key="3">
    <source>
        <dbReference type="EMBL" id="SET47756.1"/>
    </source>
</evidence>
<reference evidence="4 5" key="1">
    <citation type="submission" date="2016-10" db="EMBL/GenBank/DDBJ databases">
        <authorList>
            <person name="Varghese N."/>
            <person name="Submissions S."/>
        </authorList>
    </citation>
    <scope>NUCLEOTIDE SEQUENCE [LARGE SCALE GENOMIC DNA]</scope>
    <source>
        <strain evidence="2 5">CDM_1</strain>
        <strain evidence="4">CDM_6</strain>
    </source>
</reference>
<feature type="transmembrane region" description="Helical" evidence="1">
    <location>
        <begin position="119"/>
        <end position="142"/>
    </location>
</feature>
<dbReference type="RefSeq" id="WP_092932253.1">
    <property type="nucleotide sequence ID" value="NZ_FMZP01000009.1"/>
</dbReference>
<keyword evidence="4" id="KW-1185">Reference proteome</keyword>
<proteinExistence type="predicted"/>
<dbReference type="EMBL" id="FMZP01000009">
    <property type="protein sequence ID" value="SDC92793.1"/>
    <property type="molecule type" value="Genomic_DNA"/>
</dbReference>